<feature type="region of interest" description="Disordered" evidence="1">
    <location>
        <begin position="221"/>
        <end position="244"/>
    </location>
</feature>
<evidence type="ECO:0000256" key="1">
    <source>
        <dbReference type="SAM" id="MobiDB-lite"/>
    </source>
</evidence>
<dbReference type="OrthoDB" id="5394233at2759"/>
<feature type="compositionally biased region" description="Pro residues" evidence="1">
    <location>
        <begin position="547"/>
        <end position="559"/>
    </location>
</feature>
<accession>A0A2J6TNY5</accession>
<feature type="region of interest" description="Disordered" evidence="1">
    <location>
        <begin position="629"/>
        <end position="651"/>
    </location>
</feature>
<name>A0A2J6TNY5_9HELO</name>
<evidence type="ECO:0000313" key="2">
    <source>
        <dbReference type="EMBL" id="PMD64720.1"/>
    </source>
</evidence>
<feature type="compositionally biased region" description="Polar residues" evidence="1">
    <location>
        <begin position="311"/>
        <end position="331"/>
    </location>
</feature>
<feature type="compositionally biased region" description="Low complexity" evidence="1">
    <location>
        <begin position="434"/>
        <end position="445"/>
    </location>
</feature>
<dbReference type="EMBL" id="KZ613747">
    <property type="protein sequence ID" value="PMD64720.1"/>
    <property type="molecule type" value="Genomic_DNA"/>
</dbReference>
<dbReference type="RefSeq" id="XP_024741624.1">
    <property type="nucleotide sequence ID" value="XM_024886414.1"/>
</dbReference>
<feature type="compositionally biased region" description="Low complexity" evidence="1">
    <location>
        <begin position="225"/>
        <end position="235"/>
    </location>
</feature>
<protein>
    <submittedName>
        <fullName evidence="2">Uncharacterized protein</fullName>
    </submittedName>
</protein>
<feature type="compositionally biased region" description="Polar residues" evidence="1">
    <location>
        <begin position="465"/>
        <end position="487"/>
    </location>
</feature>
<feature type="region of interest" description="Disordered" evidence="1">
    <location>
        <begin position="299"/>
        <end position="597"/>
    </location>
</feature>
<feature type="compositionally biased region" description="Low complexity" evidence="1">
    <location>
        <begin position="401"/>
        <end position="415"/>
    </location>
</feature>
<feature type="compositionally biased region" description="Polar residues" evidence="1">
    <location>
        <begin position="586"/>
        <end position="597"/>
    </location>
</feature>
<reference evidence="2 3" key="1">
    <citation type="submission" date="2016-04" db="EMBL/GenBank/DDBJ databases">
        <title>A degradative enzymes factory behind the ericoid mycorrhizal symbiosis.</title>
        <authorList>
            <consortium name="DOE Joint Genome Institute"/>
            <person name="Martino E."/>
            <person name="Morin E."/>
            <person name="Grelet G."/>
            <person name="Kuo A."/>
            <person name="Kohler A."/>
            <person name="Daghino S."/>
            <person name="Barry K."/>
            <person name="Choi C."/>
            <person name="Cichocki N."/>
            <person name="Clum A."/>
            <person name="Copeland A."/>
            <person name="Hainaut M."/>
            <person name="Haridas S."/>
            <person name="Labutti K."/>
            <person name="Lindquist E."/>
            <person name="Lipzen A."/>
            <person name="Khouja H.-R."/>
            <person name="Murat C."/>
            <person name="Ohm R."/>
            <person name="Olson A."/>
            <person name="Spatafora J."/>
            <person name="Veneault-Fourrey C."/>
            <person name="Henrissat B."/>
            <person name="Grigoriev I."/>
            <person name="Martin F."/>
            <person name="Perotto S."/>
        </authorList>
    </citation>
    <scope>NUCLEOTIDE SEQUENCE [LARGE SCALE GENOMIC DNA]</scope>
    <source>
        <strain evidence="2 3">E</strain>
    </source>
</reference>
<keyword evidence="3" id="KW-1185">Reference proteome</keyword>
<dbReference type="AlphaFoldDB" id="A0A2J6TNY5"/>
<feature type="compositionally biased region" description="Polar residues" evidence="1">
    <location>
        <begin position="494"/>
        <end position="510"/>
    </location>
</feature>
<proteinExistence type="predicted"/>
<sequence length="651" mass="70962">MPFDYAKYEEKCNGMSAEQLQKEWENYTRQISAGATSTATSVLLMPLTGGISAVGLGLSAPRIHNARKKREIIEAGLKARGTTHRTRTGDVLAPMAVSGVIGGLTLGLAPPGASDFAAVAAVRAVEMAATNTALNATEVVVVSNARKKMADEAKLHDEQSQEQSARYGSLAIPFLMEEAVLASQYPHHLQPSQQTCGVEASATAIQASPGDIKTQEMYIQNQQDPSASLPLSSPSIQDSTDAGRQTTINQAALATSDAASISSRSLNDISCLTPVDEEYMLRMHALALVTEKREENGPLGLGLSQVEPYPRTQTEAAGGKTSQFTPSTQPQPLERAEVIQAFTDETSQPDVQEERPGLQPRREPRSATLPARYDIPHSSSPSNQHAQNSFYPPQPLPPYQPQFFIPTYQESEPQQYYPPPEPQQQCPPSEPQQHHAPPASQQYYTPPGPPPPQQRQDSGYGSMYSIHSISNTPQQTYYPLPYNSSPQMYHPPTNFVSRHSSIPQSYQHPSVAQKPMPYHPGDPNSYHQQMPMNQGHRGSESSLYLMTPPPPYYPPPPGMPSTQVNEGKDNDYFNYAAAPPPPPPAQSVNSSQLNPFNPLLQQPQKLVDGMNKGWQWAKTAALPIKTPVDSKTFMEPNYGPAPAVPTAWKGS</sequence>
<dbReference type="GeneID" id="36594491"/>
<evidence type="ECO:0000313" key="3">
    <source>
        <dbReference type="Proteomes" id="UP000235371"/>
    </source>
</evidence>
<dbReference type="Proteomes" id="UP000235371">
    <property type="component" value="Unassembled WGS sequence"/>
</dbReference>
<organism evidence="2 3">
    <name type="scientific">Hyaloscypha bicolor E</name>
    <dbReference type="NCBI Taxonomy" id="1095630"/>
    <lineage>
        <taxon>Eukaryota</taxon>
        <taxon>Fungi</taxon>
        <taxon>Dikarya</taxon>
        <taxon>Ascomycota</taxon>
        <taxon>Pezizomycotina</taxon>
        <taxon>Leotiomycetes</taxon>
        <taxon>Helotiales</taxon>
        <taxon>Hyaloscyphaceae</taxon>
        <taxon>Hyaloscypha</taxon>
        <taxon>Hyaloscypha bicolor</taxon>
    </lineage>
</organism>
<feature type="compositionally biased region" description="Polar residues" evidence="1">
    <location>
        <begin position="377"/>
        <end position="389"/>
    </location>
</feature>
<gene>
    <name evidence="2" type="ORF">K444DRAFT_659958</name>
</gene>
<dbReference type="InParanoid" id="A0A2J6TNY5"/>
<dbReference type="STRING" id="1095630.A0A2J6TNY5"/>
<feature type="compositionally biased region" description="Basic and acidic residues" evidence="1">
    <location>
        <begin position="352"/>
        <end position="365"/>
    </location>
</feature>